<proteinExistence type="predicted"/>
<evidence type="ECO:0000313" key="2">
    <source>
        <dbReference type="Proteomes" id="UP001177260"/>
    </source>
</evidence>
<keyword evidence="2" id="KW-1185">Reference proteome</keyword>
<dbReference type="EMBL" id="JAOPJF010000077">
    <property type="protein sequence ID" value="KAK1140656.1"/>
    <property type="molecule type" value="Genomic_DNA"/>
</dbReference>
<name>A0ACC3AT62_9EURO</name>
<protein>
    <submittedName>
        <fullName evidence="1">Uncharacterized protein</fullName>
    </submittedName>
</protein>
<comment type="caution">
    <text evidence="1">The sequence shown here is derived from an EMBL/GenBank/DDBJ whole genome shotgun (WGS) entry which is preliminary data.</text>
</comment>
<reference evidence="1 2" key="1">
    <citation type="journal article" date="2023" name="ACS Omega">
        <title>Identification of the Neoaspergillic Acid Biosynthesis Gene Cluster by Establishing an In Vitro CRISPR-Ribonucleoprotein Genetic System in Aspergillus melleus.</title>
        <authorList>
            <person name="Yuan B."/>
            <person name="Grau M.F."/>
            <person name="Murata R.M."/>
            <person name="Torok T."/>
            <person name="Venkateswaran K."/>
            <person name="Stajich J.E."/>
            <person name="Wang C.C.C."/>
        </authorList>
    </citation>
    <scope>NUCLEOTIDE SEQUENCE [LARGE SCALE GENOMIC DNA]</scope>
    <source>
        <strain evidence="1 2">IMV 1140</strain>
    </source>
</reference>
<accession>A0ACC3AT62</accession>
<organism evidence="1 2">
    <name type="scientific">Aspergillus melleus</name>
    <dbReference type="NCBI Taxonomy" id="138277"/>
    <lineage>
        <taxon>Eukaryota</taxon>
        <taxon>Fungi</taxon>
        <taxon>Dikarya</taxon>
        <taxon>Ascomycota</taxon>
        <taxon>Pezizomycotina</taxon>
        <taxon>Eurotiomycetes</taxon>
        <taxon>Eurotiomycetidae</taxon>
        <taxon>Eurotiales</taxon>
        <taxon>Aspergillaceae</taxon>
        <taxon>Aspergillus</taxon>
        <taxon>Aspergillus subgen. Circumdati</taxon>
    </lineage>
</organism>
<evidence type="ECO:0000313" key="1">
    <source>
        <dbReference type="EMBL" id="KAK1140656.1"/>
    </source>
</evidence>
<sequence length="674" mass="73299">MRCVGLVDMHATSAMSTPSSVDSRPQHPACDLCHARKVRCDRQDPCGNCQDANTACLRQRPPRRHRKELVRRSPNPHTRSSRQSRPIQPALQQAEGPSLDSRLSHSPRMDKRRNPSAGHREPRGWISLVPLTDAQISGTLYQFDCVPGLTLDRREALESALRVASHVSGTVDSAGQVSSMANATGDGLSKIPGAEFLSWMLRDIECDRFGAFVQDYFRHVSLPSLKKMGLALLRREVSAPTSTIYTVCVNAMAYKFLTTVLTIDGADDLTENLRVSAQEYRASAQAALKQIPLVTPPSLALLQALLCGIFLHQGSGDTTLCWGLTKAACRACVDMGLDVAVARDAGVSSEVYYCVIWCYMLEKNYACKTGQCRSSLSTSLGTDLPALPPSSVPLSGLLEIYIDLARIQAVLLPHLESSSADSREGPAFEDVGDELLSKMNQIHSKIEQIASPSPLWKGLDMNSEVAALQFAFHSVMTAIFHLRQVTSSQTATSIELYLQSARQPLSALVSMCLSCDKQSTVAFLHWTLLYYPLTAYFVLFCNVVTTANLADFQLLSTIADCLAHSGSISPPIAQLQSLFSKLVSLAQCFLPGGRRSIADDIGSSTAATMPSHATSEDARGWPSWSYWGEGGMPFPTAMMTPAKDGSASYLDFPTWDPFLAVNGENSFAESDLGT</sequence>
<dbReference type="Proteomes" id="UP001177260">
    <property type="component" value="Unassembled WGS sequence"/>
</dbReference>
<gene>
    <name evidence="1" type="ORF">N8T08_009969</name>
</gene>